<comment type="caution">
    <text evidence="5">The sequence shown here is derived from an EMBL/GenBank/DDBJ whole genome shotgun (WGS) entry which is preliminary data.</text>
</comment>
<feature type="domain" description="Mandelate racemase/muconate lactonizing enzyme C-terminal" evidence="4">
    <location>
        <begin position="199"/>
        <end position="295"/>
    </location>
</feature>
<dbReference type="InterPro" id="IPR029017">
    <property type="entry name" value="Enolase-like_N"/>
</dbReference>
<dbReference type="InterPro" id="IPR036849">
    <property type="entry name" value="Enolase-like_C_sf"/>
</dbReference>
<dbReference type="EMBL" id="BAAAMK010000007">
    <property type="protein sequence ID" value="GAA1960346.1"/>
    <property type="molecule type" value="Genomic_DNA"/>
</dbReference>
<evidence type="ECO:0000256" key="3">
    <source>
        <dbReference type="ARBA" id="ARBA00022842"/>
    </source>
</evidence>
<sequence>MGAAFSYLTSEIRFASPSRLDGAGAASRDADCAAAYLTISDDAIDGAEGHGFVFSAGGSGDVQLAAIEAVMAIIEDRRLDSLLADMGETWRTLVDHTRRGWLAPDGGLAHRAAGAVINALWDLKAKRAGLPLWRLLAGMPSAEIVRLVDFRYLSDALSAEEALAILEAVLPHRAQRERRLLAEGYPAAAASPGELWYSDELLERLCREAMADGFTQIKLKVGANLVDDRRRLAIAREVCGPDIAIAVDADRRWGVDEAVGWISALSEFDLHWVEDPTSPVDLLGHAAIAHAVTPVPIATGEHALSPVMVKQLLQLNAIGYLQIDATAVNENIASLLLAAGTGVPVCPRAGGAGLSEVVQHLAMFDYIAVSGSMEGRAIEHVDRYHEHFVTPAEVRDGRYRAPLFPGSGAEMLPTSLGDHMWPMLSALDGVA</sequence>
<keyword evidence="3" id="KW-0460">Magnesium</keyword>
<reference evidence="5 6" key="1">
    <citation type="journal article" date="2019" name="Int. J. Syst. Evol. Microbiol.">
        <title>The Global Catalogue of Microorganisms (GCM) 10K type strain sequencing project: providing services to taxonomists for standard genome sequencing and annotation.</title>
        <authorList>
            <consortium name="The Broad Institute Genomics Platform"/>
            <consortium name="The Broad Institute Genome Sequencing Center for Infectious Disease"/>
            <person name="Wu L."/>
            <person name="Ma J."/>
        </authorList>
    </citation>
    <scope>NUCLEOTIDE SEQUENCE [LARGE SCALE GENOMIC DNA]</scope>
    <source>
        <strain evidence="5 6">JCM 13584</strain>
    </source>
</reference>
<evidence type="ECO:0000313" key="5">
    <source>
        <dbReference type="EMBL" id="GAA1960346.1"/>
    </source>
</evidence>
<evidence type="ECO:0000256" key="2">
    <source>
        <dbReference type="ARBA" id="ARBA00022723"/>
    </source>
</evidence>
<protein>
    <submittedName>
        <fullName evidence="5">Enolase C-terminal domain-like protein</fullName>
    </submittedName>
</protein>
<keyword evidence="6" id="KW-1185">Reference proteome</keyword>
<evidence type="ECO:0000259" key="4">
    <source>
        <dbReference type="SMART" id="SM00922"/>
    </source>
</evidence>
<keyword evidence="2" id="KW-0479">Metal-binding</keyword>
<dbReference type="InterPro" id="IPR013342">
    <property type="entry name" value="Mandelate_racemase_C"/>
</dbReference>
<accession>A0ABN2QYB1</accession>
<dbReference type="InterPro" id="IPR029065">
    <property type="entry name" value="Enolase_C-like"/>
</dbReference>
<gene>
    <name evidence="5" type="ORF">GCM10009717_28850</name>
</gene>
<dbReference type="Pfam" id="PF02746">
    <property type="entry name" value="MR_MLE_N"/>
    <property type="match status" value="1"/>
</dbReference>
<dbReference type="SMART" id="SM00922">
    <property type="entry name" value="MR_MLE"/>
    <property type="match status" value="1"/>
</dbReference>
<dbReference type="SUPFAM" id="SSF54826">
    <property type="entry name" value="Enolase N-terminal domain-like"/>
    <property type="match status" value="1"/>
</dbReference>
<dbReference type="RefSeq" id="WP_157415922.1">
    <property type="nucleotide sequence ID" value="NZ_BAAAMK010000007.1"/>
</dbReference>
<dbReference type="InterPro" id="IPR046945">
    <property type="entry name" value="RHMD-like"/>
</dbReference>
<dbReference type="InterPro" id="IPR013341">
    <property type="entry name" value="Mandelate_racemase_N_dom"/>
</dbReference>
<dbReference type="PANTHER" id="PTHR13794">
    <property type="entry name" value="ENOLASE SUPERFAMILY, MANDELATE RACEMASE"/>
    <property type="match status" value="1"/>
</dbReference>
<evidence type="ECO:0000256" key="1">
    <source>
        <dbReference type="ARBA" id="ARBA00001946"/>
    </source>
</evidence>
<comment type="cofactor">
    <cofactor evidence="1">
        <name>Mg(2+)</name>
        <dbReference type="ChEBI" id="CHEBI:18420"/>
    </cofactor>
</comment>
<organism evidence="5 6">
    <name type="scientific">Agromyces allii</name>
    <dbReference type="NCBI Taxonomy" id="393607"/>
    <lineage>
        <taxon>Bacteria</taxon>
        <taxon>Bacillati</taxon>
        <taxon>Actinomycetota</taxon>
        <taxon>Actinomycetes</taxon>
        <taxon>Micrococcales</taxon>
        <taxon>Microbacteriaceae</taxon>
        <taxon>Agromyces</taxon>
    </lineage>
</organism>
<evidence type="ECO:0000313" key="6">
    <source>
        <dbReference type="Proteomes" id="UP001499954"/>
    </source>
</evidence>
<name>A0ABN2QYB1_9MICO</name>
<dbReference type="SUPFAM" id="SSF51604">
    <property type="entry name" value="Enolase C-terminal domain-like"/>
    <property type="match status" value="1"/>
</dbReference>
<proteinExistence type="predicted"/>
<dbReference type="Gene3D" id="3.30.390.10">
    <property type="entry name" value="Enolase-like, N-terminal domain"/>
    <property type="match status" value="1"/>
</dbReference>
<dbReference type="Pfam" id="PF13378">
    <property type="entry name" value="MR_MLE_C"/>
    <property type="match status" value="1"/>
</dbReference>
<dbReference type="Gene3D" id="3.20.20.120">
    <property type="entry name" value="Enolase-like C-terminal domain"/>
    <property type="match status" value="1"/>
</dbReference>
<dbReference type="Proteomes" id="UP001499954">
    <property type="component" value="Unassembled WGS sequence"/>
</dbReference>
<dbReference type="PANTHER" id="PTHR13794:SF58">
    <property type="entry name" value="MITOCHONDRIAL ENOLASE SUPERFAMILY MEMBER 1"/>
    <property type="match status" value="1"/>
</dbReference>
<dbReference type="SFLD" id="SFLDS00001">
    <property type="entry name" value="Enolase"/>
    <property type="match status" value="1"/>
</dbReference>